<keyword evidence="2" id="KW-1185">Reference proteome</keyword>
<evidence type="ECO:0000313" key="1">
    <source>
        <dbReference type="EMBL" id="SDE90045.1"/>
    </source>
</evidence>
<proteinExistence type="predicted"/>
<evidence type="ECO:0000313" key="2">
    <source>
        <dbReference type="Proteomes" id="UP000199072"/>
    </source>
</evidence>
<gene>
    <name evidence="1" type="ORF">SAMN05216464_110238</name>
</gene>
<dbReference type="Proteomes" id="UP000199072">
    <property type="component" value="Unassembled WGS sequence"/>
</dbReference>
<protein>
    <submittedName>
        <fullName evidence="1">Uncharacterized protein</fullName>
    </submittedName>
</protein>
<reference evidence="1 2" key="1">
    <citation type="submission" date="2016-10" db="EMBL/GenBank/DDBJ databases">
        <authorList>
            <person name="de Groot N.N."/>
        </authorList>
    </citation>
    <scope>NUCLEOTIDE SEQUENCE [LARGE SCALE GENOMIC DNA]</scope>
    <source>
        <strain evidence="1 2">47C3B</strain>
    </source>
</reference>
<accession>A0A1G7GPF9</accession>
<dbReference type="EMBL" id="FNAI01000010">
    <property type="protein sequence ID" value="SDE90045.1"/>
    <property type="molecule type" value="Genomic_DNA"/>
</dbReference>
<organism evidence="1 2">
    <name type="scientific">Mucilaginibacter pineti</name>
    <dbReference type="NCBI Taxonomy" id="1391627"/>
    <lineage>
        <taxon>Bacteria</taxon>
        <taxon>Pseudomonadati</taxon>
        <taxon>Bacteroidota</taxon>
        <taxon>Sphingobacteriia</taxon>
        <taxon>Sphingobacteriales</taxon>
        <taxon>Sphingobacteriaceae</taxon>
        <taxon>Mucilaginibacter</taxon>
    </lineage>
</organism>
<name>A0A1G7GPF9_9SPHI</name>
<dbReference type="STRING" id="1391627.SAMN05216464_110238"/>
<sequence>MHVAYSAIQQFSAAEENCNNPTQPDELMHEPMLRYHGYQAACQKLNKEIAAIQQYLPGWMPAFR</sequence>
<dbReference type="RefSeq" id="WP_091152197.1">
    <property type="nucleotide sequence ID" value="NZ_FNAI01000010.1"/>
</dbReference>
<dbReference type="AlphaFoldDB" id="A0A1G7GPF9"/>